<keyword evidence="2" id="KW-1185">Reference proteome</keyword>
<dbReference type="Proteomes" id="UP000681594">
    <property type="component" value="Unassembled WGS sequence"/>
</dbReference>
<sequence length="84" mass="9200">MPLKPFAEEATVLRIGGMMVENRLDRVSLHGSLDLTRDRAGLLRARRLLAVLQATVAALEAEGDSLPEQVTTGDRTDEVRNPFA</sequence>
<organism evidence="1 2">
    <name type="scientific">Pararoseomonas baculiformis</name>
    <dbReference type="NCBI Taxonomy" id="2820812"/>
    <lineage>
        <taxon>Bacteria</taxon>
        <taxon>Pseudomonadati</taxon>
        <taxon>Pseudomonadota</taxon>
        <taxon>Alphaproteobacteria</taxon>
        <taxon>Acetobacterales</taxon>
        <taxon>Acetobacteraceae</taxon>
        <taxon>Pararoseomonas</taxon>
    </lineage>
</organism>
<gene>
    <name evidence="1" type="ORF">J8J14_10520</name>
</gene>
<evidence type="ECO:0000313" key="2">
    <source>
        <dbReference type="Proteomes" id="UP000681594"/>
    </source>
</evidence>
<accession>A0ABS4ADZ9</accession>
<protein>
    <submittedName>
        <fullName evidence="1">Uncharacterized protein</fullName>
    </submittedName>
</protein>
<reference evidence="1 2" key="1">
    <citation type="submission" date="2021-03" db="EMBL/GenBank/DDBJ databases">
        <authorList>
            <person name="So Y."/>
        </authorList>
    </citation>
    <scope>NUCLEOTIDE SEQUENCE [LARGE SCALE GENOMIC DNA]</scope>
    <source>
        <strain evidence="1 2">SSH11</strain>
    </source>
</reference>
<dbReference type="RefSeq" id="WP_209379457.1">
    <property type="nucleotide sequence ID" value="NZ_JAGIZB010000008.1"/>
</dbReference>
<proteinExistence type="predicted"/>
<comment type="caution">
    <text evidence="1">The sequence shown here is derived from an EMBL/GenBank/DDBJ whole genome shotgun (WGS) entry which is preliminary data.</text>
</comment>
<evidence type="ECO:0000313" key="1">
    <source>
        <dbReference type="EMBL" id="MBP0445214.1"/>
    </source>
</evidence>
<dbReference type="EMBL" id="JAGIZB010000008">
    <property type="protein sequence ID" value="MBP0445214.1"/>
    <property type="molecule type" value="Genomic_DNA"/>
</dbReference>
<name>A0ABS4ADZ9_9PROT</name>